<organism evidence="3 4">
    <name type="scientific">Hydnum rufescens UP504</name>
    <dbReference type="NCBI Taxonomy" id="1448309"/>
    <lineage>
        <taxon>Eukaryota</taxon>
        <taxon>Fungi</taxon>
        <taxon>Dikarya</taxon>
        <taxon>Basidiomycota</taxon>
        <taxon>Agaricomycotina</taxon>
        <taxon>Agaricomycetes</taxon>
        <taxon>Cantharellales</taxon>
        <taxon>Hydnaceae</taxon>
        <taxon>Hydnum</taxon>
    </lineage>
</organism>
<dbReference type="AlphaFoldDB" id="A0A9P6DL86"/>
<protein>
    <submittedName>
        <fullName evidence="3">Uncharacterized protein</fullName>
    </submittedName>
</protein>
<dbReference type="Proteomes" id="UP000886523">
    <property type="component" value="Unassembled WGS sequence"/>
</dbReference>
<evidence type="ECO:0000313" key="4">
    <source>
        <dbReference type="Proteomes" id="UP000886523"/>
    </source>
</evidence>
<keyword evidence="1" id="KW-0175">Coiled coil</keyword>
<evidence type="ECO:0000256" key="2">
    <source>
        <dbReference type="SAM" id="MobiDB-lite"/>
    </source>
</evidence>
<name>A0A9P6DL86_9AGAM</name>
<evidence type="ECO:0000256" key="1">
    <source>
        <dbReference type="SAM" id="Coils"/>
    </source>
</evidence>
<reference evidence="3" key="1">
    <citation type="journal article" date="2020" name="Nat. Commun.">
        <title>Large-scale genome sequencing of mycorrhizal fungi provides insights into the early evolution of symbiotic traits.</title>
        <authorList>
            <person name="Miyauchi S."/>
            <person name="Kiss E."/>
            <person name="Kuo A."/>
            <person name="Drula E."/>
            <person name="Kohler A."/>
            <person name="Sanchez-Garcia M."/>
            <person name="Morin E."/>
            <person name="Andreopoulos B."/>
            <person name="Barry K.W."/>
            <person name="Bonito G."/>
            <person name="Buee M."/>
            <person name="Carver A."/>
            <person name="Chen C."/>
            <person name="Cichocki N."/>
            <person name="Clum A."/>
            <person name="Culley D."/>
            <person name="Crous P.W."/>
            <person name="Fauchery L."/>
            <person name="Girlanda M."/>
            <person name="Hayes R.D."/>
            <person name="Keri Z."/>
            <person name="LaButti K."/>
            <person name="Lipzen A."/>
            <person name="Lombard V."/>
            <person name="Magnuson J."/>
            <person name="Maillard F."/>
            <person name="Murat C."/>
            <person name="Nolan M."/>
            <person name="Ohm R.A."/>
            <person name="Pangilinan J."/>
            <person name="Pereira M.F."/>
            <person name="Perotto S."/>
            <person name="Peter M."/>
            <person name="Pfister S."/>
            <person name="Riley R."/>
            <person name="Sitrit Y."/>
            <person name="Stielow J.B."/>
            <person name="Szollosi G."/>
            <person name="Zifcakova L."/>
            <person name="Stursova M."/>
            <person name="Spatafora J.W."/>
            <person name="Tedersoo L."/>
            <person name="Vaario L.M."/>
            <person name="Yamada A."/>
            <person name="Yan M."/>
            <person name="Wang P."/>
            <person name="Xu J."/>
            <person name="Bruns T."/>
            <person name="Baldrian P."/>
            <person name="Vilgalys R."/>
            <person name="Dunand C."/>
            <person name="Henrissat B."/>
            <person name="Grigoriev I.V."/>
            <person name="Hibbett D."/>
            <person name="Nagy L.G."/>
            <person name="Martin F.M."/>
        </authorList>
    </citation>
    <scope>NUCLEOTIDE SEQUENCE</scope>
    <source>
        <strain evidence="3">UP504</strain>
    </source>
</reference>
<dbReference type="EMBL" id="MU129481">
    <property type="protein sequence ID" value="KAF9503004.1"/>
    <property type="molecule type" value="Genomic_DNA"/>
</dbReference>
<feature type="compositionally biased region" description="Polar residues" evidence="2">
    <location>
        <begin position="40"/>
        <end position="74"/>
    </location>
</feature>
<proteinExistence type="predicted"/>
<keyword evidence="4" id="KW-1185">Reference proteome</keyword>
<feature type="region of interest" description="Disordered" evidence="2">
    <location>
        <begin position="24"/>
        <end position="74"/>
    </location>
</feature>
<accession>A0A9P6DL86</accession>
<feature type="coiled-coil region" evidence="1">
    <location>
        <begin position="108"/>
        <end position="135"/>
    </location>
</feature>
<gene>
    <name evidence="3" type="ORF">BS47DRAFT_1402849</name>
</gene>
<comment type="caution">
    <text evidence="3">The sequence shown here is derived from an EMBL/GenBank/DDBJ whole genome shotgun (WGS) entry which is preliminary data.</text>
</comment>
<evidence type="ECO:0000313" key="3">
    <source>
        <dbReference type="EMBL" id="KAF9503004.1"/>
    </source>
</evidence>
<sequence length="157" mass="16938">MGDGSGGVKGHTLDMGGAVFVWSDHYSPQPPSDPAHPLASCTQQPSLTTQILSSPSTQATSSRFSQMPSSLPTQVHSTSVTEMAGQITSLELELCNMENVLCAMTREKEAGEKRLQEMEEALHTMTKAKDASEAKLNHFLADLSFLVQRMSNVGNIE</sequence>